<protein>
    <recommendedName>
        <fullName evidence="2">ARF7 effector protein C-terminal domain-containing protein</fullName>
    </recommendedName>
</protein>
<dbReference type="InterPro" id="IPR006631">
    <property type="entry name" value="DM4_12"/>
</dbReference>
<sequence>MMNTDGESNEANNSLRMSLRERPRKLHAERKLRERCDELKFLDDFDPEKSNREKRKLKRKGSQQNSRSLYDEYGRIRHNGLDVCDCMNEDCPGCWFECENCGSTKCGLQCRVNRKFFYESIAFDGKDAIIKNKHFPTPLMGKFIGGIGIPTDLTYESLTIGYVLKAEFWLPWNSTVFYENPYLPQYKKISYSQRHFKRDIDHKTTLRWNIYQKLIETLNSYGYKGQECILKAICEANAVAFRRDYSMFDELMHIFFSPSRSRDLKSEDSQHFLEAAKLGGEWGESSCELYECSLSLLALISTIF</sequence>
<proteinExistence type="predicted"/>
<dbReference type="AlphaFoldDB" id="A0A1B0B5B6"/>
<evidence type="ECO:0000256" key="1">
    <source>
        <dbReference type="SAM" id="MobiDB-lite"/>
    </source>
</evidence>
<accession>A0A1B0B5B6</accession>
<dbReference type="VEuPathDB" id="VectorBase:GPPI019393"/>
<dbReference type="Proteomes" id="UP000092460">
    <property type="component" value="Unassembled WGS sequence"/>
</dbReference>
<dbReference type="PANTHER" id="PTHR46536:SF3">
    <property type="entry name" value="ARF7 EFFECTOR PROTEIN C-TERMINAL DOMAIN-CONTAINING PROTEIN"/>
    <property type="match status" value="1"/>
</dbReference>
<name>A0A1B0B5B6_9MUSC</name>
<evidence type="ECO:0000313" key="3">
    <source>
        <dbReference type="EnsemblMetazoa" id="GPPI019393-PA"/>
    </source>
</evidence>
<feature type="compositionally biased region" description="Polar residues" evidence="1">
    <location>
        <begin position="1"/>
        <end position="16"/>
    </location>
</feature>
<dbReference type="SMART" id="SM00718">
    <property type="entry name" value="DM4_12"/>
    <property type="match status" value="1"/>
</dbReference>
<evidence type="ECO:0000259" key="2">
    <source>
        <dbReference type="Pfam" id="PF14949"/>
    </source>
</evidence>
<reference evidence="4" key="1">
    <citation type="submission" date="2015-01" db="EMBL/GenBank/DDBJ databases">
        <authorList>
            <person name="Aksoy S."/>
            <person name="Warren W."/>
            <person name="Wilson R.K."/>
        </authorList>
    </citation>
    <scope>NUCLEOTIDE SEQUENCE [LARGE SCALE GENOMIC DNA]</scope>
    <source>
        <strain evidence="4">IAEA</strain>
    </source>
</reference>
<dbReference type="InterPro" id="IPR029264">
    <property type="entry name" value="ARF7EP_C"/>
</dbReference>
<evidence type="ECO:0000313" key="4">
    <source>
        <dbReference type="Proteomes" id="UP000092460"/>
    </source>
</evidence>
<dbReference type="EnsemblMetazoa" id="GPPI019393-RA">
    <property type="protein sequence ID" value="GPPI019393-PA"/>
    <property type="gene ID" value="GPPI019393"/>
</dbReference>
<dbReference type="EMBL" id="JXJN01008672">
    <property type="status" value="NOT_ANNOTATED_CDS"/>
    <property type="molecule type" value="Genomic_DNA"/>
</dbReference>
<feature type="domain" description="ARF7 effector protein C-terminal" evidence="2">
    <location>
        <begin position="37"/>
        <end position="122"/>
    </location>
</feature>
<reference evidence="3" key="2">
    <citation type="submission" date="2020-05" db="UniProtKB">
        <authorList>
            <consortium name="EnsemblMetazoa"/>
        </authorList>
    </citation>
    <scope>IDENTIFICATION</scope>
    <source>
        <strain evidence="3">IAEA</strain>
    </source>
</reference>
<dbReference type="PANTHER" id="PTHR46536">
    <property type="entry name" value="ARL14 EFFECTOR PROTEIN"/>
    <property type="match status" value="1"/>
</dbReference>
<organism evidence="3 4">
    <name type="scientific">Glossina palpalis gambiensis</name>
    <dbReference type="NCBI Taxonomy" id="67801"/>
    <lineage>
        <taxon>Eukaryota</taxon>
        <taxon>Metazoa</taxon>
        <taxon>Ecdysozoa</taxon>
        <taxon>Arthropoda</taxon>
        <taxon>Hexapoda</taxon>
        <taxon>Insecta</taxon>
        <taxon>Pterygota</taxon>
        <taxon>Neoptera</taxon>
        <taxon>Endopterygota</taxon>
        <taxon>Diptera</taxon>
        <taxon>Brachycera</taxon>
        <taxon>Muscomorpha</taxon>
        <taxon>Hippoboscoidea</taxon>
        <taxon>Glossinidae</taxon>
        <taxon>Glossina</taxon>
    </lineage>
</organism>
<feature type="region of interest" description="Disordered" evidence="1">
    <location>
        <begin position="1"/>
        <end position="26"/>
    </location>
</feature>
<dbReference type="Pfam" id="PF07841">
    <property type="entry name" value="DM4_12"/>
    <property type="match status" value="1"/>
</dbReference>
<keyword evidence="4" id="KW-1185">Reference proteome</keyword>
<dbReference type="Pfam" id="PF14949">
    <property type="entry name" value="ARF7EP_C"/>
    <property type="match status" value="1"/>
</dbReference>